<gene>
    <name evidence="2" type="ORF">NO357_02820</name>
</gene>
<evidence type="ECO:0000313" key="3">
    <source>
        <dbReference type="Proteomes" id="UP001226762"/>
    </source>
</evidence>
<reference evidence="2" key="2">
    <citation type="submission" date="2023-02" db="EMBL/GenBank/DDBJ databases">
        <title>'Rhodoalgimonas zhirmunskyi' gen. nov., isolated from a red alga.</title>
        <authorList>
            <person name="Nedashkovskaya O.I."/>
            <person name="Otstavnykh N.Y."/>
            <person name="Bystritskaya E.P."/>
            <person name="Balabanova L.A."/>
            <person name="Isaeva M.P."/>
        </authorList>
    </citation>
    <scope>NUCLEOTIDE SEQUENCE</scope>
    <source>
        <strain evidence="2">KCTC 52189</strain>
    </source>
</reference>
<dbReference type="AlphaFoldDB" id="A0AAE4B2A2"/>
<name>A0AAE4B2A2_9RHOB</name>
<reference evidence="2" key="1">
    <citation type="submission" date="2022-07" db="EMBL/GenBank/DDBJ databases">
        <authorList>
            <person name="Otstavnykh N."/>
            <person name="Isaeva M."/>
            <person name="Bystritskaya E."/>
        </authorList>
    </citation>
    <scope>NUCLEOTIDE SEQUENCE</scope>
    <source>
        <strain evidence="2">KCTC 52189</strain>
    </source>
</reference>
<proteinExistence type="predicted"/>
<comment type="caution">
    <text evidence="2">The sequence shown here is derived from an EMBL/GenBank/DDBJ whole genome shotgun (WGS) entry which is preliminary data.</text>
</comment>
<dbReference type="EMBL" id="JANHAX010000001">
    <property type="protein sequence ID" value="MDQ2088833.1"/>
    <property type="molecule type" value="Genomic_DNA"/>
</dbReference>
<feature type="signal peptide" evidence="1">
    <location>
        <begin position="1"/>
        <end position="28"/>
    </location>
</feature>
<organism evidence="2 3">
    <name type="scientific">Marimonas arenosa</name>
    <dbReference type="NCBI Taxonomy" id="1795305"/>
    <lineage>
        <taxon>Bacteria</taxon>
        <taxon>Pseudomonadati</taxon>
        <taxon>Pseudomonadota</taxon>
        <taxon>Alphaproteobacteria</taxon>
        <taxon>Rhodobacterales</taxon>
        <taxon>Paracoccaceae</taxon>
        <taxon>Marimonas</taxon>
    </lineage>
</organism>
<dbReference type="RefSeq" id="WP_306734094.1">
    <property type="nucleotide sequence ID" value="NZ_JANHAX010000001.1"/>
</dbReference>
<dbReference type="Proteomes" id="UP001226762">
    <property type="component" value="Unassembled WGS sequence"/>
</dbReference>
<dbReference type="PROSITE" id="PS51257">
    <property type="entry name" value="PROKAR_LIPOPROTEIN"/>
    <property type="match status" value="1"/>
</dbReference>
<sequence>MCAKRLSDLRISSLFRAAVITLSGFLAACDAPHKATPAEPDSSPVVTSAYFAEDPAILIDAARSACRNPGETFVQPRPGVTQCRLLLNPEATAAVILQFDGAIRDLPQLVVSMASARAGDGFVVTGCAFLRVPRKDGSVARIAPVDRAVETKLNDMLRAVGGKPVREVPADVTDRCFSL</sequence>
<evidence type="ECO:0008006" key="4">
    <source>
        <dbReference type="Google" id="ProtNLM"/>
    </source>
</evidence>
<evidence type="ECO:0000313" key="2">
    <source>
        <dbReference type="EMBL" id="MDQ2088833.1"/>
    </source>
</evidence>
<protein>
    <recommendedName>
        <fullName evidence="4">Lipoprotein</fullName>
    </recommendedName>
</protein>
<keyword evidence="3" id="KW-1185">Reference proteome</keyword>
<accession>A0AAE4B2A2</accession>
<keyword evidence="1" id="KW-0732">Signal</keyword>
<evidence type="ECO:0000256" key="1">
    <source>
        <dbReference type="SAM" id="SignalP"/>
    </source>
</evidence>
<feature type="chain" id="PRO_5041917324" description="Lipoprotein" evidence="1">
    <location>
        <begin position="29"/>
        <end position="179"/>
    </location>
</feature>